<accession>A0A968GFA6</accession>
<protein>
    <submittedName>
        <fullName evidence="1">Uncharacterized protein</fullName>
    </submittedName>
</protein>
<dbReference type="RefSeq" id="WP_167703159.1">
    <property type="nucleotide sequence ID" value="NZ_CP118168.1"/>
</dbReference>
<gene>
    <name evidence="1" type="ORF">HCT46_02030</name>
</gene>
<organism evidence="1 2">
    <name type="scientific">Entomospira nematocerorum</name>
    <dbReference type="NCBI Taxonomy" id="2719987"/>
    <lineage>
        <taxon>Bacteria</taxon>
        <taxon>Pseudomonadati</taxon>
        <taxon>Spirochaetota</taxon>
        <taxon>Spirochaetia</taxon>
        <taxon>Spirochaetales</taxon>
        <taxon>Spirochaetaceae</taxon>
        <taxon>Entomospira</taxon>
    </lineage>
</organism>
<keyword evidence="2" id="KW-1185">Reference proteome</keyword>
<reference evidence="1" key="1">
    <citation type="submission" date="2020-03" db="EMBL/GenBank/DDBJ databases">
        <title>Spirochaetal bacteria isolated from arthropods constitute a novel genus Entomospira genus novum within the order Spirochaetales.</title>
        <authorList>
            <person name="Grana-Miraglia L."/>
            <person name="Sikutova S."/>
            <person name="Fingerle V."/>
            <person name="Sing A."/>
            <person name="Castillo-Ramirez S."/>
            <person name="Margos G."/>
            <person name="Rudolf I."/>
        </authorList>
    </citation>
    <scope>NUCLEOTIDE SEQUENCE</scope>
    <source>
        <strain evidence="1">BR208</strain>
    </source>
</reference>
<evidence type="ECO:0000313" key="1">
    <source>
        <dbReference type="EMBL" id="NIZ46706.1"/>
    </source>
</evidence>
<proteinExistence type="predicted"/>
<comment type="caution">
    <text evidence="1">The sequence shown here is derived from an EMBL/GenBank/DDBJ whole genome shotgun (WGS) entry which is preliminary data.</text>
</comment>
<dbReference type="Proteomes" id="UP000752013">
    <property type="component" value="Unassembled WGS sequence"/>
</dbReference>
<dbReference type="EMBL" id="JAATLK010000001">
    <property type="protein sequence ID" value="NIZ46706.1"/>
    <property type="molecule type" value="Genomic_DNA"/>
</dbReference>
<dbReference type="AlphaFoldDB" id="A0A968GFA6"/>
<name>A0A968GFA6_9SPIO</name>
<sequence length="234" mass="27949">MNRMMSIGRVWIFLLGILCSGYSLFAQSEFYQSNSLFQPVGAVLDSLPVDGFALHIKPSQTYGSLLYEERLHYYDNILQEHWHFFYLADGRLHAKKKLDKSYAFTYEEIFIYNRMKELRMVIVTQKQYLFNDNHTLWKIENNLHKIALQGVSLLHIEDRTPFKKDPLLQEQIEEIWQDGILTEIKFYRFGEVQRSKVIESEQRFSETIYNRGQAVFRRTVNNDVVLHEEYLDEE</sequence>
<evidence type="ECO:0000313" key="2">
    <source>
        <dbReference type="Proteomes" id="UP000752013"/>
    </source>
</evidence>